<organism evidence="1">
    <name type="scientific">Clostridioides difficile</name>
    <name type="common">Peptoclostridium difficile</name>
    <dbReference type="NCBI Taxonomy" id="1496"/>
    <lineage>
        <taxon>Bacteria</taxon>
        <taxon>Bacillati</taxon>
        <taxon>Bacillota</taxon>
        <taxon>Clostridia</taxon>
        <taxon>Peptostreptococcales</taxon>
        <taxon>Peptostreptococcaceae</taxon>
        <taxon>Clostridioides</taxon>
    </lineage>
</organism>
<dbReference type="EMBL" id="LK932332">
    <property type="protein sequence ID" value="CDS82910.1"/>
    <property type="molecule type" value="Genomic_DNA"/>
</dbReference>
<accession>A0A069A3E3</accession>
<dbReference type="AlphaFoldDB" id="A0A069A3E3"/>
<sequence length="39" mass="4823">MTLRWFLRFCIRHKKVPTPKFYIECVTYMEECKQRGLGL</sequence>
<gene>
    <name evidence="1" type="ORF">BN1097_1260003</name>
</gene>
<evidence type="ECO:0000313" key="1">
    <source>
        <dbReference type="EMBL" id="CDS82910.1"/>
    </source>
</evidence>
<protein>
    <submittedName>
        <fullName evidence="1">Uncharacterized protein</fullName>
    </submittedName>
</protein>
<name>A0A069A3E3_CLODI</name>
<reference evidence="1" key="1">
    <citation type="submission" date="2014-07" db="EMBL/GenBank/DDBJ databases">
        <authorList>
            <person name="Monot Marc"/>
        </authorList>
    </citation>
    <scope>NUCLEOTIDE SEQUENCE</scope>
    <source>
        <strain evidence="1">7032994</strain>
    </source>
</reference>
<proteinExistence type="predicted"/>